<dbReference type="RefSeq" id="WP_145873476.1">
    <property type="nucleotide sequence ID" value="NZ_CP046904.1"/>
</dbReference>
<reference evidence="3 4" key="1">
    <citation type="journal article" date="2015" name="Stand. Genomic Sci.">
        <title>Genomic Encyclopedia of Bacterial and Archaeal Type Strains, Phase III: the genomes of soil and plant-associated and newly described type strains.</title>
        <authorList>
            <person name="Whitman W.B."/>
            <person name="Woyke T."/>
            <person name="Klenk H.P."/>
            <person name="Zhou Y."/>
            <person name="Lilburn T.G."/>
            <person name="Beck B.J."/>
            <person name="De Vos P."/>
            <person name="Vandamme P."/>
            <person name="Eisen J.A."/>
            <person name="Garrity G."/>
            <person name="Hugenholtz P."/>
            <person name="Kyrpides N.C."/>
        </authorList>
    </citation>
    <scope>NUCLEOTIDE SEQUENCE [LARGE SCALE GENOMIC DNA]</scope>
    <source>
        <strain evidence="3 4">CGMCC 1.10685</strain>
    </source>
</reference>
<dbReference type="AlphaFoldDB" id="A0A562PZD5"/>
<evidence type="ECO:0000313" key="2">
    <source>
        <dbReference type="EMBL" id="QGZ38617.1"/>
    </source>
</evidence>
<protein>
    <submittedName>
        <fullName evidence="2 3">FMN reductase</fullName>
    </submittedName>
</protein>
<sequence length="183" mass="20059">MQDRIHVAVVYGSVRDGRLCDRVGGWVLAQLDARSDVSVSVLDPREQRANGYAALKGQLERADAFIVVTPEYNHGYPAALKELLDAAYTEWHGKVAGFVSYGAHSGGIRAVEQLRQVFAELHVATVRGGVALVDVWDRFDAHGALTEPEAAQRAFGTMLTQLTWWARALRAGRRIAPYAELAS</sequence>
<evidence type="ECO:0000313" key="5">
    <source>
        <dbReference type="Proteomes" id="UP000437862"/>
    </source>
</evidence>
<dbReference type="PANTHER" id="PTHR30543">
    <property type="entry name" value="CHROMATE REDUCTASE"/>
    <property type="match status" value="1"/>
</dbReference>
<gene>
    <name evidence="2" type="ORF">GO485_05815</name>
    <name evidence="3" type="ORF">IP92_01035</name>
</gene>
<dbReference type="Pfam" id="PF03358">
    <property type="entry name" value="FMN_red"/>
    <property type="match status" value="1"/>
</dbReference>
<dbReference type="Proteomes" id="UP000437862">
    <property type="component" value="Chromosome"/>
</dbReference>
<evidence type="ECO:0000313" key="4">
    <source>
        <dbReference type="Proteomes" id="UP000315112"/>
    </source>
</evidence>
<name>A0A562PZD5_9BURK</name>
<dbReference type="InterPro" id="IPR029039">
    <property type="entry name" value="Flavoprotein-like_sf"/>
</dbReference>
<dbReference type="GO" id="GO:0005829">
    <property type="term" value="C:cytosol"/>
    <property type="evidence" value="ECO:0007669"/>
    <property type="project" value="TreeGrafter"/>
</dbReference>
<dbReference type="GO" id="GO:0010181">
    <property type="term" value="F:FMN binding"/>
    <property type="evidence" value="ECO:0007669"/>
    <property type="project" value="TreeGrafter"/>
</dbReference>
<dbReference type="GO" id="GO:0016491">
    <property type="term" value="F:oxidoreductase activity"/>
    <property type="evidence" value="ECO:0007669"/>
    <property type="project" value="InterPro"/>
</dbReference>
<dbReference type="Proteomes" id="UP000315112">
    <property type="component" value="Unassembled WGS sequence"/>
</dbReference>
<organism evidence="3 4">
    <name type="scientific">Pseudoduganella flava</name>
    <dbReference type="NCBI Taxonomy" id="871742"/>
    <lineage>
        <taxon>Bacteria</taxon>
        <taxon>Pseudomonadati</taxon>
        <taxon>Pseudomonadota</taxon>
        <taxon>Betaproteobacteria</taxon>
        <taxon>Burkholderiales</taxon>
        <taxon>Oxalobacteraceae</taxon>
        <taxon>Telluria group</taxon>
        <taxon>Pseudoduganella</taxon>
    </lineage>
</organism>
<evidence type="ECO:0000313" key="3">
    <source>
        <dbReference type="EMBL" id="TWI49812.1"/>
    </source>
</evidence>
<keyword evidence="5" id="KW-1185">Reference proteome</keyword>
<dbReference type="EMBL" id="CP046904">
    <property type="protein sequence ID" value="QGZ38617.1"/>
    <property type="molecule type" value="Genomic_DNA"/>
</dbReference>
<accession>A0A562PZD5</accession>
<dbReference type="PANTHER" id="PTHR30543:SF21">
    <property type="entry name" value="NAD(P)H-DEPENDENT FMN REDUCTASE LOT6"/>
    <property type="match status" value="1"/>
</dbReference>
<reference evidence="3" key="2">
    <citation type="submission" date="2019-07" db="EMBL/GenBank/DDBJ databases">
        <authorList>
            <person name="Whitman W."/>
            <person name="Huntemann M."/>
            <person name="Clum A."/>
            <person name="Pillay M."/>
            <person name="Palaniappan K."/>
            <person name="Varghese N."/>
            <person name="Mikhailova N."/>
            <person name="Stamatis D."/>
            <person name="Reddy T."/>
            <person name="Daum C."/>
            <person name="Shapiro N."/>
            <person name="Ivanova N."/>
            <person name="Kyrpides N."/>
            <person name="Woyke T."/>
        </authorList>
    </citation>
    <scope>NUCLEOTIDE SEQUENCE</scope>
    <source>
        <strain evidence="3">CGMCC 1.10685</strain>
    </source>
</reference>
<proteinExistence type="predicted"/>
<dbReference type="InterPro" id="IPR005025">
    <property type="entry name" value="FMN_Rdtase-like_dom"/>
</dbReference>
<dbReference type="Gene3D" id="3.40.50.360">
    <property type="match status" value="1"/>
</dbReference>
<dbReference type="OrthoDB" id="9812295at2"/>
<feature type="domain" description="NADPH-dependent FMN reductase-like" evidence="1">
    <location>
        <begin position="6"/>
        <end position="134"/>
    </location>
</feature>
<reference evidence="2 5" key="3">
    <citation type="submission" date="2019-12" db="EMBL/GenBank/DDBJ databases">
        <title>Draft Genome Sequences of Six Type Strains of the Genus Massilia.</title>
        <authorList>
            <person name="Miess H."/>
            <person name="Frediansyah A."/>
            <person name="Goeker M."/>
            <person name="Gross H."/>
        </authorList>
    </citation>
    <scope>NUCLEOTIDE SEQUENCE [LARGE SCALE GENOMIC DNA]</scope>
    <source>
        <strain evidence="2 5">DSM 26639</strain>
    </source>
</reference>
<dbReference type="InterPro" id="IPR050712">
    <property type="entry name" value="NAD(P)H-dep_reductase"/>
</dbReference>
<dbReference type="SUPFAM" id="SSF52218">
    <property type="entry name" value="Flavoproteins"/>
    <property type="match status" value="1"/>
</dbReference>
<evidence type="ECO:0000259" key="1">
    <source>
        <dbReference type="Pfam" id="PF03358"/>
    </source>
</evidence>
<dbReference type="EMBL" id="VLKW01000002">
    <property type="protein sequence ID" value="TWI49812.1"/>
    <property type="molecule type" value="Genomic_DNA"/>
</dbReference>